<dbReference type="EMBL" id="BGOW01000021">
    <property type="protein sequence ID" value="GBL46630.1"/>
    <property type="molecule type" value="Genomic_DNA"/>
</dbReference>
<protein>
    <submittedName>
        <fullName evidence="4">Sll7028 protein</fullName>
    </submittedName>
</protein>
<evidence type="ECO:0000313" key="4">
    <source>
        <dbReference type="EMBL" id="GBL46630.1"/>
    </source>
</evidence>
<feature type="domain" description="VWA-like" evidence="2">
    <location>
        <begin position="314"/>
        <end position="437"/>
    </location>
</feature>
<evidence type="ECO:0000259" key="3">
    <source>
        <dbReference type="Pfam" id="PF13203"/>
    </source>
</evidence>
<dbReference type="Pfam" id="PF09967">
    <property type="entry name" value="DUF2201"/>
    <property type="match status" value="1"/>
</dbReference>
<evidence type="ECO:0000256" key="1">
    <source>
        <dbReference type="SAM" id="MobiDB-lite"/>
    </source>
</evidence>
<feature type="compositionally biased region" description="Acidic residues" evidence="1">
    <location>
        <begin position="152"/>
        <end position="161"/>
    </location>
</feature>
<name>A0A401JG74_9PROT</name>
<feature type="region of interest" description="Disordered" evidence="1">
    <location>
        <begin position="152"/>
        <end position="227"/>
    </location>
</feature>
<dbReference type="PANTHER" id="PTHR38730:SF1">
    <property type="entry name" value="SLL7028 PROTEIN"/>
    <property type="match status" value="1"/>
</dbReference>
<keyword evidence="5" id="KW-1185">Reference proteome</keyword>
<reference evidence="4 5" key="1">
    <citation type="journal article" date="2019" name="Front. Microbiol.">
        <title>Genomes of Neutrophilic Sulfur-Oxidizing Chemolithoautotrophs Representing 9 Proteobacterial Species From 8 Genera.</title>
        <authorList>
            <person name="Watanabe T."/>
            <person name="Kojima H."/>
            <person name="Umezawa K."/>
            <person name="Hori C."/>
            <person name="Takasuka T.E."/>
            <person name="Kato Y."/>
            <person name="Fukui M."/>
        </authorList>
    </citation>
    <scope>NUCLEOTIDE SEQUENCE [LARGE SCALE GENOMIC DNA]</scope>
    <source>
        <strain evidence="4 5">TTN</strain>
    </source>
</reference>
<dbReference type="OrthoDB" id="9761650at2"/>
<evidence type="ECO:0000259" key="2">
    <source>
        <dbReference type="Pfam" id="PF09967"/>
    </source>
</evidence>
<dbReference type="InterPro" id="IPR018698">
    <property type="entry name" value="VWA-like_dom"/>
</dbReference>
<dbReference type="Proteomes" id="UP000286806">
    <property type="component" value="Unassembled WGS sequence"/>
</dbReference>
<dbReference type="AlphaFoldDB" id="A0A401JG74"/>
<evidence type="ECO:0000313" key="5">
    <source>
        <dbReference type="Proteomes" id="UP000286806"/>
    </source>
</evidence>
<dbReference type="InterPro" id="IPR025154">
    <property type="entry name" value="Put_metallopeptidase_dom"/>
</dbReference>
<gene>
    <name evidence="4" type="ORF">SFMTTN_2446</name>
</gene>
<proteinExistence type="predicted"/>
<sequence>MPAPDEIATKLSAARTRLILERPFLGALVMHLPLQPVDAKTCDSVATDARALYYHPAYVERLSLAQTQFVLAHEALHCALGHFARRSHRVIQRWNIACDHAVNLLLLGEGLRPPPNILANDEYSGLPAEEIYPLIPEDSSEQTLDKHLFDQTENDSGEQDNDQTQQESADGADESQGEGDGQPEEGNNKPKQDTPRPSPGGDGGNPGQLRPRAKPSPHGGPGMDDMTPAQREELAQQWRGHLASAAQQARMAGRLGESWLRLVDELIAPRLPWRMLLARYLMNSAREDYSFQRVSRREGAALLPSLYSRRIQLIAVLDTSGSIADAEMREFAAEIDALKSQVNAQVTLHACDERLAETGPWRFEPWESVTLPDGFAGGGGTDFRPLFEWVATEQLRPDLLVYFTDAEGEFPEYAPDYPVLWLVKGKAPVPWGERVQLN</sequence>
<dbReference type="PANTHER" id="PTHR38730">
    <property type="entry name" value="SLL7028 PROTEIN"/>
    <property type="match status" value="1"/>
</dbReference>
<accession>A0A401JG74</accession>
<comment type="caution">
    <text evidence="4">The sequence shown here is derived from an EMBL/GenBank/DDBJ whole genome shotgun (WGS) entry which is preliminary data.</text>
</comment>
<organism evidence="4 5">
    <name type="scientific">Sulfuriferula multivorans</name>
    <dbReference type="NCBI Taxonomy" id="1559896"/>
    <lineage>
        <taxon>Bacteria</taxon>
        <taxon>Pseudomonadati</taxon>
        <taxon>Pseudomonadota</taxon>
        <taxon>Betaproteobacteria</taxon>
        <taxon>Nitrosomonadales</taxon>
        <taxon>Sulfuricellaceae</taxon>
        <taxon>Sulfuriferula</taxon>
    </lineage>
</organism>
<feature type="compositionally biased region" description="Acidic residues" evidence="1">
    <location>
        <begin position="170"/>
        <end position="183"/>
    </location>
</feature>
<feature type="domain" description="Putative metallopeptidase" evidence="3">
    <location>
        <begin position="9"/>
        <end position="298"/>
    </location>
</feature>
<dbReference type="Pfam" id="PF13203">
    <property type="entry name" value="DUF2201_N"/>
    <property type="match status" value="1"/>
</dbReference>